<feature type="compositionally biased region" description="Polar residues" evidence="1">
    <location>
        <begin position="83"/>
        <end position="92"/>
    </location>
</feature>
<evidence type="ECO:0000313" key="2">
    <source>
        <dbReference type="EMBL" id="MCD9640939.1"/>
    </source>
</evidence>
<organism evidence="2 3">
    <name type="scientific">Datura stramonium</name>
    <name type="common">Jimsonweed</name>
    <name type="synonym">Common thornapple</name>
    <dbReference type="NCBI Taxonomy" id="4076"/>
    <lineage>
        <taxon>Eukaryota</taxon>
        <taxon>Viridiplantae</taxon>
        <taxon>Streptophyta</taxon>
        <taxon>Embryophyta</taxon>
        <taxon>Tracheophyta</taxon>
        <taxon>Spermatophyta</taxon>
        <taxon>Magnoliopsida</taxon>
        <taxon>eudicotyledons</taxon>
        <taxon>Gunneridae</taxon>
        <taxon>Pentapetalae</taxon>
        <taxon>asterids</taxon>
        <taxon>lamiids</taxon>
        <taxon>Solanales</taxon>
        <taxon>Solanaceae</taxon>
        <taxon>Solanoideae</taxon>
        <taxon>Datureae</taxon>
        <taxon>Datura</taxon>
    </lineage>
</organism>
<feature type="region of interest" description="Disordered" evidence="1">
    <location>
        <begin position="45"/>
        <end position="98"/>
    </location>
</feature>
<comment type="caution">
    <text evidence="2">The sequence shown here is derived from an EMBL/GenBank/DDBJ whole genome shotgun (WGS) entry which is preliminary data.</text>
</comment>
<feature type="compositionally biased region" description="Polar residues" evidence="1">
    <location>
        <begin position="60"/>
        <end position="74"/>
    </location>
</feature>
<sequence>MVQVQDGPDAPGKRIEEASNYFMHAPLGILIPGAEVMGEVTARHTSSIGADGHQLDNVPSLESSRSGPFSSSATEMVMDRQASDGSSQQLSPRQRFPGPLFKVDRVDDGLSKQRPITLSFTWEKLDFQNTIVESRAFLSSRNWGSSSVVEVQVILRDFF</sequence>
<accession>A0ABS8V2N1</accession>
<dbReference type="Proteomes" id="UP000823775">
    <property type="component" value="Unassembled WGS sequence"/>
</dbReference>
<proteinExistence type="predicted"/>
<gene>
    <name evidence="2" type="ORF">HAX54_026696</name>
</gene>
<dbReference type="EMBL" id="JACEIK010003245">
    <property type="protein sequence ID" value="MCD9640939.1"/>
    <property type="molecule type" value="Genomic_DNA"/>
</dbReference>
<feature type="non-terminal residue" evidence="2">
    <location>
        <position position="159"/>
    </location>
</feature>
<evidence type="ECO:0000313" key="3">
    <source>
        <dbReference type="Proteomes" id="UP000823775"/>
    </source>
</evidence>
<name>A0ABS8V2N1_DATST</name>
<evidence type="ECO:0000256" key="1">
    <source>
        <dbReference type="SAM" id="MobiDB-lite"/>
    </source>
</evidence>
<reference evidence="2 3" key="1">
    <citation type="journal article" date="2021" name="BMC Genomics">
        <title>Datura genome reveals duplications of psychoactive alkaloid biosynthetic genes and high mutation rate following tissue culture.</title>
        <authorList>
            <person name="Rajewski A."/>
            <person name="Carter-House D."/>
            <person name="Stajich J."/>
            <person name="Litt A."/>
        </authorList>
    </citation>
    <scope>NUCLEOTIDE SEQUENCE [LARGE SCALE GENOMIC DNA]</scope>
    <source>
        <strain evidence="2">AR-01</strain>
    </source>
</reference>
<keyword evidence="3" id="KW-1185">Reference proteome</keyword>
<protein>
    <submittedName>
        <fullName evidence="2">Uncharacterized protein</fullName>
    </submittedName>
</protein>